<dbReference type="SUPFAM" id="SSF103481">
    <property type="entry name" value="Multidrug resistance efflux transporter EmrE"/>
    <property type="match status" value="1"/>
</dbReference>
<dbReference type="EMBL" id="KB456264">
    <property type="protein sequence ID" value="EMF12403.1"/>
    <property type="molecule type" value="Genomic_DNA"/>
</dbReference>
<evidence type="ECO:0000313" key="7">
    <source>
        <dbReference type="EMBL" id="EMF12403.1"/>
    </source>
</evidence>
<dbReference type="HOGENOM" id="CLU_012349_5_1_1"/>
<dbReference type="GO" id="GO:0015095">
    <property type="term" value="F:magnesium ion transmembrane transporter activity"/>
    <property type="evidence" value="ECO:0007669"/>
    <property type="project" value="InterPro"/>
</dbReference>
<evidence type="ECO:0000256" key="2">
    <source>
        <dbReference type="ARBA" id="ARBA00022692"/>
    </source>
</evidence>
<feature type="transmembrane region" description="Helical" evidence="6">
    <location>
        <begin position="124"/>
        <end position="145"/>
    </location>
</feature>
<dbReference type="AlphaFoldDB" id="M3CF49"/>
<feature type="transmembrane region" description="Helical" evidence="6">
    <location>
        <begin position="53"/>
        <end position="72"/>
    </location>
</feature>
<dbReference type="Pfam" id="PF05653">
    <property type="entry name" value="Mg_trans_NIPA"/>
    <property type="match status" value="1"/>
</dbReference>
<organism evidence="7 8">
    <name type="scientific">Sphaerulina musiva (strain SO2202)</name>
    <name type="common">Poplar stem canker fungus</name>
    <name type="synonym">Septoria musiva</name>
    <dbReference type="NCBI Taxonomy" id="692275"/>
    <lineage>
        <taxon>Eukaryota</taxon>
        <taxon>Fungi</taxon>
        <taxon>Dikarya</taxon>
        <taxon>Ascomycota</taxon>
        <taxon>Pezizomycotina</taxon>
        <taxon>Dothideomycetes</taxon>
        <taxon>Dothideomycetidae</taxon>
        <taxon>Mycosphaerellales</taxon>
        <taxon>Mycosphaerellaceae</taxon>
        <taxon>Sphaerulina</taxon>
    </lineage>
</organism>
<proteinExistence type="predicted"/>
<evidence type="ECO:0000256" key="3">
    <source>
        <dbReference type="ARBA" id="ARBA00022989"/>
    </source>
</evidence>
<gene>
    <name evidence="7" type="ORF">SEPMUDRAFT_163560</name>
</gene>
<keyword evidence="2 6" id="KW-0812">Transmembrane</keyword>
<feature type="transmembrane region" description="Helical" evidence="6">
    <location>
        <begin position="293"/>
        <end position="312"/>
    </location>
</feature>
<keyword evidence="4 6" id="KW-0472">Membrane</keyword>
<dbReference type="Gene3D" id="1.10.3730.20">
    <property type="match status" value="1"/>
</dbReference>
<feature type="compositionally biased region" description="Polar residues" evidence="5">
    <location>
        <begin position="559"/>
        <end position="578"/>
    </location>
</feature>
<dbReference type="GeneID" id="27905206"/>
<feature type="compositionally biased region" description="Acidic residues" evidence="5">
    <location>
        <begin position="689"/>
        <end position="698"/>
    </location>
</feature>
<feature type="compositionally biased region" description="Basic and acidic residues" evidence="5">
    <location>
        <begin position="647"/>
        <end position="657"/>
    </location>
</feature>
<dbReference type="Proteomes" id="UP000016931">
    <property type="component" value="Unassembled WGS sequence"/>
</dbReference>
<dbReference type="PANTHER" id="PTHR12570:SF92">
    <property type="entry name" value="SPICHTHYIN, ISOFORM B"/>
    <property type="match status" value="1"/>
</dbReference>
<reference evidence="7 8" key="1">
    <citation type="journal article" date="2012" name="PLoS Pathog.">
        <title>Diverse lifestyles and strategies of plant pathogenesis encoded in the genomes of eighteen Dothideomycetes fungi.</title>
        <authorList>
            <person name="Ohm R.A."/>
            <person name="Feau N."/>
            <person name="Henrissat B."/>
            <person name="Schoch C.L."/>
            <person name="Horwitz B.A."/>
            <person name="Barry K.W."/>
            <person name="Condon B.J."/>
            <person name="Copeland A.C."/>
            <person name="Dhillon B."/>
            <person name="Glaser F."/>
            <person name="Hesse C.N."/>
            <person name="Kosti I."/>
            <person name="LaButti K."/>
            <person name="Lindquist E.A."/>
            <person name="Lucas S."/>
            <person name="Salamov A.A."/>
            <person name="Bradshaw R.E."/>
            <person name="Ciuffetti L."/>
            <person name="Hamelin R.C."/>
            <person name="Kema G.H.J."/>
            <person name="Lawrence C."/>
            <person name="Scott J.A."/>
            <person name="Spatafora J.W."/>
            <person name="Turgeon B.G."/>
            <person name="de Wit P.J.G.M."/>
            <person name="Zhong S."/>
            <person name="Goodwin S.B."/>
            <person name="Grigoriev I.V."/>
        </authorList>
    </citation>
    <scope>NUCLEOTIDE SEQUENCE [LARGE SCALE GENOMIC DNA]</scope>
    <source>
        <strain evidence="7 8">SO2202</strain>
    </source>
</reference>
<evidence type="ECO:0000256" key="4">
    <source>
        <dbReference type="ARBA" id="ARBA00023136"/>
    </source>
</evidence>
<dbReference type="GO" id="GO:0016020">
    <property type="term" value="C:membrane"/>
    <property type="evidence" value="ECO:0007669"/>
    <property type="project" value="UniProtKB-SubCell"/>
</dbReference>
<feature type="region of interest" description="Disordered" evidence="5">
    <location>
        <begin position="426"/>
        <end position="720"/>
    </location>
</feature>
<feature type="transmembrane region" description="Helical" evidence="6">
    <location>
        <begin position="319"/>
        <end position="339"/>
    </location>
</feature>
<feature type="compositionally biased region" description="Basic and acidic residues" evidence="5">
    <location>
        <begin position="618"/>
        <end position="631"/>
    </location>
</feature>
<feature type="transmembrane region" description="Helical" evidence="6">
    <location>
        <begin position="151"/>
        <end position="171"/>
    </location>
</feature>
<dbReference type="PANTHER" id="PTHR12570">
    <property type="match status" value="1"/>
</dbReference>
<dbReference type="RefSeq" id="XP_016760524.1">
    <property type="nucleotide sequence ID" value="XM_016908069.1"/>
</dbReference>
<sequence length="720" mass="77986">MDVAGNVLFHAADLVLRQATETTDTPTSTVSATPSSTSSAASGTTARPGYYKIVGIVLAVTSGLFIGTSFVIKKKGLLSANVKYSEEAGEGYGYLKNAWWWLGMTLMIVGEICNFVAYAFVDAILVTPLGAISVVVCAILSWWILKERLSFVGWVACFLCIVGSVTITLNAPEQSAVSNIQEMQHYVIAPGFLSFAGVIIVGCIVVAVWVAPKYAKKSMMVYLTICSLIGGLSVVATQGLGATIIAAIGGEQQFNKWFTYVLLVFVICTLLTEIIYLNKALNIFNAALVTPTYYVYFTSSTIITSAVLFRGFHGTTNQIIDVVMGFLTICSGVVLLQLAKSSKEIPDSKVLSGDLDQIRAAAEVEEPEYEPRADTIRGGAGIIRALSRTRTKKEAEEVKRINEERMQPIGENEVAEWDGLRRRMTVSTQGGSVRRSKTPHPPLGMSQFPPDDISEPDSEVHPGFFGRIGRNFTQRRQQRGHSPVPLDSVSVGKHEYSMPGEPQRVDGHDDDDEDDTAYKGATSSSQHIHFSDQASERDRAVSQSSSLAPPRPPPHGNGSRPNTGGASRQFSFQNVFSRNRSDAGSVDAGIRPLSRGALSFQSRGSASREYPRAATTTEEERLGLVHGDSHKNLPVYTEEPEEQDASSIRRSDSDEWHIPSGRSSSPDALGASPSGNVGSSGGRRRRDDYDDDNDDDDLYDAHIPRDNSSGGTGRSGRAFV</sequence>
<feature type="region of interest" description="Disordered" evidence="5">
    <location>
        <begin position="25"/>
        <end position="44"/>
    </location>
</feature>
<evidence type="ECO:0000256" key="1">
    <source>
        <dbReference type="ARBA" id="ARBA00004141"/>
    </source>
</evidence>
<dbReference type="InterPro" id="IPR008521">
    <property type="entry name" value="Mg_trans_NIPA"/>
</dbReference>
<feature type="transmembrane region" description="Helical" evidence="6">
    <location>
        <begin position="192"/>
        <end position="210"/>
    </location>
</feature>
<dbReference type="OMA" id="KNAWWWL"/>
<dbReference type="InterPro" id="IPR037185">
    <property type="entry name" value="EmrE-like"/>
</dbReference>
<feature type="transmembrane region" description="Helical" evidence="6">
    <location>
        <begin position="257"/>
        <end position="277"/>
    </location>
</feature>
<evidence type="ECO:0000256" key="5">
    <source>
        <dbReference type="SAM" id="MobiDB-lite"/>
    </source>
</evidence>
<feature type="transmembrane region" description="Helical" evidence="6">
    <location>
        <begin position="98"/>
        <end position="117"/>
    </location>
</feature>
<keyword evidence="3 6" id="KW-1133">Transmembrane helix</keyword>
<feature type="transmembrane region" description="Helical" evidence="6">
    <location>
        <begin position="222"/>
        <end position="245"/>
    </location>
</feature>
<protein>
    <submittedName>
        <fullName evidence="7">DUF803-domain-containing protein</fullName>
    </submittedName>
</protein>
<accession>M3CF49</accession>
<keyword evidence="8" id="KW-1185">Reference proteome</keyword>
<dbReference type="OrthoDB" id="6428174at2759"/>
<name>M3CF49_SPHMS</name>
<evidence type="ECO:0000313" key="8">
    <source>
        <dbReference type="Proteomes" id="UP000016931"/>
    </source>
</evidence>
<evidence type="ECO:0000256" key="6">
    <source>
        <dbReference type="SAM" id="Phobius"/>
    </source>
</evidence>
<comment type="subcellular location">
    <subcellularLocation>
        <location evidence="1">Membrane</location>
        <topology evidence="1">Multi-pass membrane protein</topology>
    </subcellularLocation>
</comment>
<dbReference type="eggNOG" id="KOG2922">
    <property type="taxonomic scope" value="Eukaryota"/>
</dbReference>